<keyword evidence="2" id="KW-0472">Membrane</keyword>
<protein>
    <submittedName>
        <fullName evidence="3">DNA-directed RNA polymerase subunit beta</fullName>
    </submittedName>
</protein>
<keyword evidence="2" id="KW-1133">Transmembrane helix</keyword>
<evidence type="ECO:0000256" key="2">
    <source>
        <dbReference type="SAM" id="Phobius"/>
    </source>
</evidence>
<gene>
    <name evidence="3" type="ORF">ATL39_0310</name>
</gene>
<proteinExistence type="predicted"/>
<feature type="compositionally biased region" description="Basic and acidic residues" evidence="1">
    <location>
        <begin position="14"/>
        <end position="23"/>
    </location>
</feature>
<dbReference type="Proteomes" id="UP000285120">
    <property type="component" value="Unassembled WGS sequence"/>
</dbReference>
<comment type="caution">
    <text evidence="3">The sequence shown here is derived from an EMBL/GenBank/DDBJ whole genome shotgun (WGS) entry which is preliminary data.</text>
</comment>
<feature type="transmembrane region" description="Helical" evidence="2">
    <location>
        <begin position="45"/>
        <end position="67"/>
    </location>
</feature>
<keyword evidence="3" id="KW-0240">DNA-directed RNA polymerase</keyword>
<dbReference type="RefSeq" id="WP_170146801.1">
    <property type="nucleotide sequence ID" value="NZ_RAPK01000006.1"/>
</dbReference>
<reference evidence="3 4" key="1">
    <citation type="submission" date="2018-09" db="EMBL/GenBank/DDBJ databases">
        <title>Genomic Encyclopedia of Archaeal and Bacterial Type Strains, Phase II (KMG-II): from individual species to whole genera.</title>
        <authorList>
            <person name="Goeker M."/>
        </authorList>
    </citation>
    <scope>NUCLEOTIDE SEQUENCE [LARGE SCALE GENOMIC DNA]</scope>
    <source>
        <strain evidence="3 4">DSM 17008</strain>
    </source>
</reference>
<evidence type="ECO:0000313" key="4">
    <source>
        <dbReference type="Proteomes" id="UP000285120"/>
    </source>
</evidence>
<keyword evidence="2" id="KW-0812">Transmembrane</keyword>
<evidence type="ECO:0000256" key="1">
    <source>
        <dbReference type="SAM" id="MobiDB-lite"/>
    </source>
</evidence>
<dbReference type="InterPro" id="IPR024596">
    <property type="entry name" value="RNApol_su_b/EpuA"/>
</dbReference>
<feature type="region of interest" description="Disordered" evidence="1">
    <location>
        <begin position="1"/>
        <end position="37"/>
    </location>
</feature>
<keyword evidence="4" id="KW-1185">Reference proteome</keyword>
<dbReference type="Pfam" id="PF11772">
    <property type="entry name" value="EpuA"/>
    <property type="match status" value="1"/>
</dbReference>
<keyword evidence="3" id="KW-0804">Transcription</keyword>
<accession>A0A419V818</accession>
<organism evidence="3 4">
    <name type="scientific">Sinobaca qinghaiensis</name>
    <dbReference type="NCBI Taxonomy" id="342944"/>
    <lineage>
        <taxon>Bacteria</taxon>
        <taxon>Bacillati</taxon>
        <taxon>Bacillota</taxon>
        <taxon>Bacilli</taxon>
        <taxon>Bacillales</taxon>
        <taxon>Sporolactobacillaceae</taxon>
        <taxon>Sinobaca</taxon>
    </lineage>
</organism>
<dbReference type="GO" id="GO:0000428">
    <property type="term" value="C:DNA-directed RNA polymerase complex"/>
    <property type="evidence" value="ECO:0007669"/>
    <property type="project" value="UniProtKB-KW"/>
</dbReference>
<sequence>MKPGKTPRQGATRTEQRHREKSAPESGPTHGEKEDKSIPPLWKRLTGLLIALLILAFVGLIVGYLILGDGESLHVLNPVTWIELLRFVTGR</sequence>
<evidence type="ECO:0000313" key="3">
    <source>
        <dbReference type="EMBL" id="RKD76098.1"/>
    </source>
</evidence>
<dbReference type="AlphaFoldDB" id="A0A419V818"/>
<name>A0A419V818_9BACL</name>
<dbReference type="EMBL" id="RAPK01000006">
    <property type="protein sequence ID" value="RKD76098.1"/>
    <property type="molecule type" value="Genomic_DNA"/>
</dbReference>